<accession>A0A0K2QQX0</accession>
<dbReference type="KEGG" id="vg:26634658"/>
<sequence>MTVKSAGRRQRDAERRAALGITDKNKRFDREKTSRCWYELKAVHTRSQGNIEKLAILFGQYRHKVVLMKIAKNGDKEAFDALQAQIPPLAEKLAGDFQALWDSHADKKKLCLSYAELSEAFRIFEAYQAFDIDLFNTFQPIINGLNQIYNKALKQLLDAQDALVVEMMKNGQLPDVTDVVLEEGDRPQLAEEVEQPKEGLDGIDAEALSAAAEAQEPINVDPRMGHDLIRI</sequence>
<proteinExistence type="predicted"/>
<dbReference type="EMBL" id="AP014927">
    <property type="protein sequence ID" value="BAS04989.1"/>
    <property type="molecule type" value="Genomic_DNA"/>
</dbReference>
<dbReference type="RefSeq" id="YP_009208001.1">
    <property type="nucleotide sequence ID" value="NC_028899.1"/>
</dbReference>
<organism evidence="1 2">
    <name type="scientific">Ralstonia phage RSF1</name>
    <dbReference type="NCBI Taxonomy" id="1689679"/>
    <lineage>
        <taxon>Viruses</taxon>
        <taxon>Duplodnaviria</taxon>
        <taxon>Heunggongvirae</taxon>
        <taxon>Uroviricota</taxon>
        <taxon>Caudoviricetes</taxon>
        <taxon>Chimalliviridae</taxon>
        <taxon>Chiangmaivirus</taxon>
        <taxon>Chiangmaivirus RSF1</taxon>
    </lineage>
</organism>
<keyword evidence="2" id="KW-1185">Reference proteome</keyword>
<protein>
    <submittedName>
        <fullName evidence="1">Uncharacterized protein</fullName>
    </submittedName>
</protein>
<dbReference type="GeneID" id="26634658"/>
<name>A0A0K2QQX0_9CAUD</name>
<evidence type="ECO:0000313" key="2">
    <source>
        <dbReference type="Proteomes" id="UP000202583"/>
    </source>
</evidence>
<reference evidence="1 2" key="1">
    <citation type="submission" date="2015-07" db="EMBL/GenBank/DDBJ databases">
        <title>Two Asian jumbo phage RSL2 and RSF1 infecting the phytopathogen Ralstonia solanacearum share common features related to the phi-KZ-like phages.</title>
        <authorList>
            <person name="Kawasaki T."/>
            <person name="Fujie M."/>
            <person name="Chatchawankanphanich O."/>
            <person name="Ogata H."/>
            <person name="Yamada T."/>
        </authorList>
    </citation>
    <scope>NUCLEOTIDE SEQUENCE [LARGE SCALE GENOMIC DNA]</scope>
    <source>
        <strain evidence="1 2">RSF1</strain>
    </source>
</reference>
<dbReference type="OrthoDB" id="31891at10239"/>
<dbReference type="Proteomes" id="UP000202583">
    <property type="component" value="Segment"/>
</dbReference>
<evidence type="ECO:0000313" key="1">
    <source>
        <dbReference type="EMBL" id="BAS04989.1"/>
    </source>
</evidence>